<dbReference type="AlphaFoldDB" id="A0A484M401"/>
<dbReference type="OrthoDB" id="910499at2759"/>
<proteinExistence type="predicted"/>
<dbReference type="EMBL" id="OOIL02002583">
    <property type="protein sequence ID" value="VFQ83561.1"/>
    <property type="molecule type" value="Genomic_DNA"/>
</dbReference>
<dbReference type="PANTHER" id="PTHR46250">
    <property type="entry name" value="MYB/SANT-LIKE DNA-BINDING DOMAIN PROTEIN-RELATED"/>
    <property type="match status" value="1"/>
</dbReference>
<keyword evidence="3" id="KW-1185">Reference proteome</keyword>
<organism evidence="2 3">
    <name type="scientific">Cuscuta campestris</name>
    <dbReference type="NCBI Taxonomy" id="132261"/>
    <lineage>
        <taxon>Eukaryota</taxon>
        <taxon>Viridiplantae</taxon>
        <taxon>Streptophyta</taxon>
        <taxon>Embryophyta</taxon>
        <taxon>Tracheophyta</taxon>
        <taxon>Spermatophyta</taxon>
        <taxon>Magnoliopsida</taxon>
        <taxon>eudicotyledons</taxon>
        <taxon>Gunneridae</taxon>
        <taxon>Pentapetalae</taxon>
        <taxon>asterids</taxon>
        <taxon>lamiids</taxon>
        <taxon>Solanales</taxon>
        <taxon>Convolvulaceae</taxon>
        <taxon>Cuscuteae</taxon>
        <taxon>Cuscuta</taxon>
        <taxon>Cuscuta subgen. Grammica</taxon>
        <taxon>Cuscuta sect. Cleistogrammica</taxon>
    </lineage>
</organism>
<sequence>MTSTQIESKVKQFREKHNVIMVMFGTSGFSWDDTNKMIKCERQSYDEFLKNAKGLWVISFPFLDDLDKVSGAYRANGGACEDYEEAVETLQTDNEAAGINNDVFGEDKGGMTSHFSTIASAFSTTQEHDLAIMAREEGSEAKKRTLKLKKKAYSIIP</sequence>
<dbReference type="Pfam" id="PF12776">
    <property type="entry name" value="Myb_DNA-bind_3"/>
    <property type="match status" value="1"/>
</dbReference>
<evidence type="ECO:0000313" key="3">
    <source>
        <dbReference type="Proteomes" id="UP000595140"/>
    </source>
</evidence>
<dbReference type="Proteomes" id="UP000595140">
    <property type="component" value="Unassembled WGS sequence"/>
</dbReference>
<name>A0A484M401_9ASTE</name>
<feature type="domain" description="Myb/SANT-like" evidence="1">
    <location>
        <begin position="2"/>
        <end position="46"/>
    </location>
</feature>
<reference evidence="2 3" key="1">
    <citation type="submission" date="2018-04" db="EMBL/GenBank/DDBJ databases">
        <authorList>
            <person name="Vogel A."/>
        </authorList>
    </citation>
    <scope>NUCLEOTIDE SEQUENCE [LARGE SCALE GENOMIC DNA]</scope>
</reference>
<dbReference type="InterPro" id="IPR024752">
    <property type="entry name" value="Myb/SANT-like_dom"/>
</dbReference>
<protein>
    <recommendedName>
        <fullName evidence="1">Myb/SANT-like domain-containing protein</fullName>
    </recommendedName>
</protein>
<evidence type="ECO:0000313" key="2">
    <source>
        <dbReference type="EMBL" id="VFQ83561.1"/>
    </source>
</evidence>
<accession>A0A484M401</accession>
<evidence type="ECO:0000259" key="1">
    <source>
        <dbReference type="Pfam" id="PF12776"/>
    </source>
</evidence>
<gene>
    <name evidence="2" type="ORF">CCAM_LOCUS25337</name>
</gene>